<proteinExistence type="predicted"/>
<comment type="caution">
    <text evidence="1">The sequence shown here is derived from an EMBL/GenBank/DDBJ whole genome shotgun (WGS) entry which is preliminary data.</text>
</comment>
<dbReference type="AlphaFoldDB" id="A0A1Y2K2E1"/>
<protein>
    <recommendedName>
        <fullName evidence="3">HNH nuclease domain-containing protein</fullName>
    </recommendedName>
</protein>
<evidence type="ECO:0008006" key="3">
    <source>
        <dbReference type="Google" id="ProtNLM"/>
    </source>
</evidence>
<dbReference type="OrthoDB" id="5422822at2"/>
<evidence type="ECO:0000313" key="1">
    <source>
        <dbReference type="EMBL" id="OSM02200.1"/>
    </source>
</evidence>
<organism evidence="1 2">
    <name type="scientific">Magnetofaba australis IT-1</name>
    <dbReference type="NCBI Taxonomy" id="1434232"/>
    <lineage>
        <taxon>Bacteria</taxon>
        <taxon>Pseudomonadati</taxon>
        <taxon>Pseudomonadota</taxon>
        <taxon>Magnetococcia</taxon>
        <taxon>Magnetococcales</taxon>
        <taxon>Magnetococcaceae</taxon>
        <taxon>Magnetofaba</taxon>
    </lineage>
</organism>
<reference evidence="1 2" key="1">
    <citation type="journal article" date="2016" name="BMC Genomics">
        <title>Combined genomic and structural analyses of a cultured magnetotactic bacterium reveals its niche adaptation to a dynamic environment.</title>
        <authorList>
            <person name="Araujo A.C."/>
            <person name="Morillo V."/>
            <person name="Cypriano J."/>
            <person name="Teixeira L.C."/>
            <person name="Leao P."/>
            <person name="Lyra S."/>
            <person name="Almeida L.G."/>
            <person name="Bazylinski D.A."/>
            <person name="Vasconcellos A.T."/>
            <person name="Abreu F."/>
            <person name="Lins U."/>
        </authorList>
    </citation>
    <scope>NUCLEOTIDE SEQUENCE [LARGE SCALE GENOMIC DNA]</scope>
    <source>
        <strain evidence="1 2">IT-1</strain>
    </source>
</reference>
<dbReference type="RefSeq" id="WP_085444685.1">
    <property type="nucleotide sequence ID" value="NZ_LVJN01000020.1"/>
</dbReference>
<dbReference type="EMBL" id="LVJN01000020">
    <property type="protein sequence ID" value="OSM02200.1"/>
    <property type="molecule type" value="Genomic_DNA"/>
</dbReference>
<dbReference type="STRING" id="1434232.MAIT1_02302"/>
<sequence>MIPVVAQPEPAEFDAQVRQPGLAQLVRDNVPANGPPPKNYKFKATWQGIWNRVLWDTYSGTCAYLAIYFEFATGASSTDHFIPKSLSAGLAYEWDNYRLSSLAPNRRKNARTILDPFTMQAGTFHLNLMTGEIYPNPQLLRPVLQLALTTISALGLDDADCRRMRVKHYDEYLSHKVSRPYFQEHSPFVYYEADRQGLL</sequence>
<name>A0A1Y2K2E1_9PROT</name>
<gene>
    <name evidence="1" type="ORF">MAIT1_02302</name>
</gene>
<accession>A0A1Y2K2E1</accession>
<keyword evidence="2" id="KW-1185">Reference proteome</keyword>
<evidence type="ECO:0000313" key="2">
    <source>
        <dbReference type="Proteomes" id="UP000194003"/>
    </source>
</evidence>
<dbReference type="Proteomes" id="UP000194003">
    <property type="component" value="Unassembled WGS sequence"/>
</dbReference>